<reference evidence="1" key="1">
    <citation type="submission" date="2023-04" db="EMBL/GenBank/DDBJ databases">
        <title>Draft Genome sequencing of Naganishia species isolated from polar environments using Oxford Nanopore Technology.</title>
        <authorList>
            <person name="Leo P."/>
            <person name="Venkateswaran K."/>
        </authorList>
    </citation>
    <scope>NUCLEOTIDE SEQUENCE</scope>
    <source>
        <strain evidence="1">MNA-CCFEE 5262</strain>
    </source>
</reference>
<gene>
    <name evidence="1" type="ORF">QFC20_005832</name>
</gene>
<sequence>MLSLHRVRPMYRPTAPVRSSIFRALSTSPPEPLLSWASPNSPFRDNAPDIASEDPVYQQLQKAYTDYQQKQDAFGGEKAQIFAKNKQHAANMTKDKEAALKLDQDDGAWFGMDDKRNSLKSLAQGTDGRFYNLPPDAGDPFGCDDAQMRQAKAGSEYAWVTCETSYEKFVLQAKSRAYFCIERNLDTEDPEYPVYNVGFALGHTRPSLQRNEVSTQFLDERCFPFESRKIAFSTGTLHAAFRLADGLVDRMVTDGNLRAMMLRDRMWRKRICSLDQVNMLLRMQWAHVQESGQKPLADEEMSLVGNALTMDHGQVSSIL</sequence>
<keyword evidence="2" id="KW-1185">Reference proteome</keyword>
<organism evidence="1 2">
    <name type="scientific">Naganishia adeliensis</name>
    <dbReference type="NCBI Taxonomy" id="92952"/>
    <lineage>
        <taxon>Eukaryota</taxon>
        <taxon>Fungi</taxon>
        <taxon>Dikarya</taxon>
        <taxon>Basidiomycota</taxon>
        <taxon>Agaricomycotina</taxon>
        <taxon>Tremellomycetes</taxon>
        <taxon>Filobasidiales</taxon>
        <taxon>Filobasidiaceae</taxon>
        <taxon>Naganishia</taxon>
    </lineage>
</organism>
<comment type="caution">
    <text evidence="1">The sequence shown here is derived from an EMBL/GenBank/DDBJ whole genome shotgun (WGS) entry which is preliminary data.</text>
</comment>
<dbReference type="EMBL" id="JASBWS010000088">
    <property type="protein sequence ID" value="KAJ9098917.1"/>
    <property type="molecule type" value="Genomic_DNA"/>
</dbReference>
<accession>A0ACC2VI03</accession>
<name>A0ACC2VI03_9TREE</name>
<evidence type="ECO:0000313" key="1">
    <source>
        <dbReference type="EMBL" id="KAJ9098917.1"/>
    </source>
</evidence>
<dbReference type="Proteomes" id="UP001230649">
    <property type="component" value="Unassembled WGS sequence"/>
</dbReference>
<evidence type="ECO:0000313" key="2">
    <source>
        <dbReference type="Proteomes" id="UP001230649"/>
    </source>
</evidence>
<protein>
    <submittedName>
        <fullName evidence="1">Uncharacterized protein</fullName>
    </submittedName>
</protein>
<proteinExistence type="predicted"/>